<dbReference type="InterPro" id="IPR015991">
    <property type="entry name" value="TatD/YcfH-like"/>
</dbReference>
<evidence type="ECO:0000313" key="3">
    <source>
        <dbReference type="Proteomes" id="UP001560267"/>
    </source>
</evidence>
<sequence>MSWFDSHAHPTQAGIGYEILAMRAAGVEGFIAVGTSVSSSEAVVDLVGSVHESFPELTVGAVVGIHPHDAGSATNEDLETLSRIIEDDPVLVRGVGECGLDLFYEYSSREVQEEVFRSQIALAKRFDRTLVVHTRDAWEDTFRIFEEEGVPDRTIMHCFVGGPDEAQRSIAMGAYLSFSGIVTFKNAENVRQAFLATPLDRILVETDAPYLAPVPLRGRPNSIGNVAVTGSFLAELSGLNRLDFARHTWQNTIDAFQLAPKTL</sequence>
<reference evidence="2 3" key="1">
    <citation type="submission" date="2024-07" db="EMBL/GenBank/DDBJ databases">
        <title>Draft Genome Sequence of Ferrimicrobium acidiphilum Strain YE2023, Isolated from a Pulp of Bioleach Reactor.</title>
        <authorList>
            <person name="Elkina Y.A."/>
            <person name="Bulaeva A.G."/>
            <person name="Beletsky A.V."/>
            <person name="Mardanov A.V."/>
        </authorList>
    </citation>
    <scope>NUCLEOTIDE SEQUENCE [LARGE SCALE GENOMIC DNA]</scope>
    <source>
        <strain evidence="2 3">YE2023</strain>
    </source>
</reference>
<name>A0ABV3Y2F0_9ACTN</name>
<dbReference type="PANTHER" id="PTHR46124">
    <property type="entry name" value="D-AMINOACYL-TRNA DEACYLASE"/>
    <property type="match status" value="1"/>
</dbReference>
<dbReference type="EC" id="3.1.-.-" evidence="2"/>
<dbReference type="RefSeq" id="WP_369084403.1">
    <property type="nucleotide sequence ID" value="NZ_JBFSHR010000015.1"/>
</dbReference>
<dbReference type="PANTHER" id="PTHR46124:SF2">
    <property type="entry name" value="D-AMINOACYL-TRNA DEACYLASE"/>
    <property type="match status" value="1"/>
</dbReference>
<gene>
    <name evidence="2" type="ORF">AB6A68_05890</name>
</gene>
<dbReference type="GO" id="GO:0016787">
    <property type="term" value="F:hydrolase activity"/>
    <property type="evidence" value="ECO:0007669"/>
    <property type="project" value="UniProtKB-KW"/>
</dbReference>
<dbReference type="InterPro" id="IPR001130">
    <property type="entry name" value="TatD-like"/>
</dbReference>
<dbReference type="PIRSF" id="PIRSF005902">
    <property type="entry name" value="DNase_TatD"/>
    <property type="match status" value="1"/>
</dbReference>
<dbReference type="Gene3D" id="3.20.20.140">
    <property type="entry name" value="Metal-dependent hydrolases"/>
    <property type="match status" value="1"/>
</dbReference>
<evidence type="ECO:0000256" key="1">
    <source>
        <dbReference type="ARBA" id="ARBA00022723"/>
    </source>
</evidence>
<evidence type="ECO:0000313" key="2">
    <source>
        <dbReference type="EMBL" id="MEX6429369.1"/>
    </source>
</evidence>
<dbReference type="CDD" id="cd01310">
    <property type="entry name" value="TatD_DNAse"/>
    <property type="match status" value="1"/>
</dbReference>
<organism evidence="2 3">
    <name type="scientific">Ferrimicrobium acidiphilum</name>
    <dbReference type="NCBI Taxonomy" id="121039"/>
    <lineage>
        <taxon>Bacteria</taxon>
        <taxon>Bacillati</taxon>
        <taxon>Actinomycetota</taxon>
        <taxon>Acidimicrobiia</taxon>
        <taxon>Acidimicrobiales</taxon>
        <taxon>Acidimicrobiaceae</taxon>
        <taxon>Ferrimicrobium</taxon>
    </lineage>
</organism>
<keyword evidence="1" id="KW-0479">Metal-binding</keyword>
<dbReference type="Pfam" id="PF01026">
    <property type="entry name" value="TatD_DNase"/>
    <property type="match status" value="1"/>
</dbReference>
<dbReference type="InterPro" id="IPR032466">
    <property type="entry name" value="Metal_Hydrolase"/>
</dbReference>
<protein>
    <submittedName>
        <fullName evidence="2">TatD family hydrolase</fullName>
        <ecNumber evidence="2">3.1.-.-</ecNumber>
    </submittedName>
</protein>
<accession>A0ABV3Y2F0</accession>
<dbReference type="EMBL" id="JBFSHR010000015">
    <property type="protein sequence ID" value="MEX6429369.1"/>
    <property type="molecule type" value="Genomic_DNA"/>
</dbReference>
<proteinExistence type="predicted"/>
<keyword evidence="2" id="KW-0378">Hydrolase</keyword>
<dbReference type="Proteomes" id="UP001560267">
    <property type="component" value="Unassembled WGS sequence"/>
</dbReference>
<dbReference type="SUPFAM" id="SSF51556">
    <property type="entry name" value="Metallo-dependent hydrolases"/>
    <property type="match status" value="1"/>
</dbReference>
<keyword evidence="3" id="KW-1185">Reference proteome</keyword>
<comment type="caution">
    <text evidence="2">The sequence shown here is derived from an EMBL/GenBank/DDBJ whole genome shotgun (WGS) entry which is preliminary data.</text>
</comment>
<dbReference type="NCBIfam" id="TIGR00010">
    <property type="entry name" value="YchF/TatD family DNA exonuclease"/>
    <property type="match status" value="1"/>
</dbReference>